<accession>A0A426TQS3</accession>
<name>A0A426TQS3_9CHLR</name>
<organism evidence="2 3">
    <name type="scientific">Candidatus Viridilinea halotolerans</name>
    <dbReference type="NCBI Taxonomy" id="2491704"/>
    <lineage>
        <taxon>Bacteria</taxon>
        <taxon>Bacillati</taxon>
        <taxon>Chloroflexota</taxon>
        <taxon>Chloroflexia</taxon>
        <taxon>Chloroflexales</taxon>
        <taxon>Chloroflexineae</taxon>
        <taxon>Oscillochloridaceae</taxon>
        <taxon>Candidatus Viridilinea</taxon>
    </lineage>
</organism>
<evidence type="ECO:0000259" key="1">
    <source>
        <dbReference type="SMART" id="SM00282"/>
    </source>
</evidence>
<dbReference type="Pfam" id="PF13385">
    <property type="entry name" value="Laminin_G_3"/>
    <property type="match status" value="1"/>
</dbReference>
<dbReference type="InterPro" id="IPR013320">
    <property type="entry name" value="ConA-like_dom_sf"/>
</dbReference>
<gene>
    <name evidence="2" type="ORF">EI684_22515</name>
</gene>
<feature type="domain" description="Laminin G" evidence="1">
    <location>
        <begin position="97"/>
        <end position="254"/>
    </location>
</feature>
<evidence type="ECO:0000313" key="3">
    <source>
        <dbReference type="Proteomes" id="UP000280307"/>
    </source>
</evidence>
<reference evidence="2 3" key="1">
    <citation type="submission" date="2018-12" db="EMBL/GenBank/DDBJ databases">
        <title>Genome Sequence of Candidatus Viridilinea halotolerans isolated from saline sulfide-rich spring.</title>
        <authorList>
            <person name="Grouzdev D.S."/>
            <person name="Burganskaya E.I."/>
            <person name="Krutkina M.S."/>
            <person name="Sukhacheva M.V."/>
            <person name="Gorlenko V.M."/>
        </authorList>
    </citation>
    <scope>NUCLEOTIDE SEQUENCE [LARGE SCALE GENOMIC DNA]</scope>
    <source>
        <strain evidence="2">Chok-6</strain>
    </source>
</reference>
<dbReference type="InterPro" id="IPR001791">
    <property type="entry name" value="Laminin_G"/>
</dbReference>
<dbReference type="EMBL" id="RSAS01000925">
    <property type="protein sequence ID" value="RRR65662.1"/>
    <property type="molecule type" value="Genomic_DNA"/>
</dbReference>
<dbReference type="Gene3D" id="2.60.120.200">
    <property type="match status" value="1"/>
</dbReference>
<evidence type="ECO:0000313" key="2">
    <source>
        <dbReference type="EMBL" id="RRR65662.1"/>
    </source>
</evidence>
<comment type="caution">
    <text evidence="2">The sequence shown here is derived from an EMBL/GenBank/DDBJ whole genome shotgun (WGS) entry which is preliminary data.</text>
</comment>
<feature type="non-terminal residue" evidence="2">
    <location>
        <position position="257"/>
    </location>
</feature>
<dbReference type="SUPFAM" id="SSF49899">
    <property type="entry name" value="Concanavalin A-like lectins/glucanases"/>
    <property type="match status" value="1"/>
</dbReference>
<dbReference type="Proteomes" id="UP000280307">
    <property type="component" value="Unassembled WGS sequence"/>
</dbReference>
<dbReference type="SMART" id="SM00282">
    <property type="entry name" value="LamG"/>
    <property type="match status" value="1"/>
</dbReference>
<sequence>MRMGRTALQFLVTPKRNYSEKKPMHRSPLTWLIIIALVVLPNLMLQPQTNAQAPLANSGSALRLFGSSSNDRDRIKIPLGTISSGQLTSSYPVNVATDFTIEFWMRADATNNAADPCDSGSGNVGWYYGNILVDRDIFGENDGDYGIALRGGRIIFGVNNGNRETNLCGNIHVTTGQWHHIAVTRNASSGLMRIFVDGQLDRQADGPTGSIAYPVGRNSAYANDPYLVLGAEKHDYPGSLYYNGLFDDLRISNVVRY</sequence>
<proteinExistence type="predicted"/>
<dbReference type="AlphaFoldDB" id="A0A426TQS3"/>
<protein>
    <submittedName>
        <fullName evidence="2">LamG domain-containing protein</fullName>
    </submittedName>
</protein>